<evidence type="ECO:0000256" key="1">
    <source>
        <dbReference type="SAM" id="Phobius"/>
    </source>
</evidence>
<name>A0AAV5LH16_9ROSI</name>
<sequence>MKEPLDHRCLKIIEETKASNKSYTYQNCWLSVFLLCFSNFFYTHAVDAKLDLRLK</sequence>
<comment type="caution">
    <text evidence="2">The sequence shown here is derived from an EMBL/GenBank/DDBJ whole genome shotgun (WGS) entry which is preliminary data.</text>
</comment>
<evidence type="ECO:0000313" key="3">
    <source>
        <dbReference type="Proteomes" id="UP001054252"/>
    </source>
</evidence>
<dbReference type="EMBL" id="BPVZ01000117">
    <property type="protein sequence ID" value="GKV36606.1"/>
    <property type="molecule type" value="Genomic_DNA"/>
</dbReference>
<evidence type="ECO:0000313" key="2">
    <source>
        <dbReference type="EMBL" id="GKV36606.1"/>
    </source>
</evidence>
<accession>A0AAV5LH16</accession>
<dbReference type="AlphaFoldDB" id="A0AAV5LH16"/>
<reference evidence="2 3" key="1">
    <citation type="journal article" date="2021" name="Commun. Biol.">
        <title>The genome of Shorea leprosula (Dipterocarpaceae) highlights the ecological relevance of drought in aseasonal tropical rainforests.</title>
        <authorList>
            <person name="Ng K.K.S."/>
            <person name="Kobayashi M.J."/>
            <person name="Fawcett J.A."/>
            <person name="Hatakeyama M."/>
            <person name="Paape T."/>
            <person name="Ng C.H."/>
            <person name="Ang C.C."/>
            <person name="Tnah L.H."/>
            <person name="Lee C.T."/>
            <person name="Nishiyama T."/>
            <person name="Sese J."/>
            <person name="O'Brien M.J."/>
            <person name="Copetti D."/>
            <person name="Mohd Noor M.I."/>
            <person name="Ong R.C."/>
            <person name="Putra M."/>
            <person name="Sireger I.Z."/>
            <person name="Indrioko S."/>
            <person name="Kosugi Y."/>
            <person name="Izuno A."/>
            <person name="Isagi Y."/>
            <person name="Lee S.L."/>
            <person name="Shimizu K.K."/>
        </authorList>
    </citation>
    <scope>NUCLEOTIDE SEQUENCE [LARGE SCALE GENOMIC DNA]</scope>
    <source>
        <strain evidence="2">214</strain>
    </source>
</reference>
<dbReference type="Proteomes" id="UP001054252">
    <property type="component" value="Unassembled WGS sequence"/>
</dbReference>
<keyword evidence="1" id="KW-0472">Membrane</keyword>
<keyword evidence="3" id="KW-1185">Reference proteome</keyword>
<proteinExistence type="predicted"/>
<protein>
    <submittedName>
        <fullName evidence="2">Uncharacterized protein</fullName>
    </submittedName>
</protein>
<gene>
    <name evidence="2" type="ORF">SLEP1_g44717</name>
</gene>
<keyword evidence="1" id="KW-1133">Transmembrane helix</keyword>
<keyword evidence="1" id="KW-0812">Transmembrane</keyword>
<organism evidence="2 3">
    <name type="scientific">Rubroshorea leprosula</name>
    <dbReference type="NCBI Taxonomy" id="152421"/>
    <lineage>
        <taxon>Eukaryota</taxon>
        <taxon>Viridiplantae</taxon>
        <taxon>Streptophyta</taxon>
        <taxon>Embryophyta</taxon>
        <taxon>Tracheophyta</taxon>
        <taxon>Spermatophyta</taxon>
        <taxon>Magnoliopsida</taxon>
        <taxon>eudicotyledons</taxon>
        <taxon>Gunneridae</taxon>
        <taxon>Pentapetalae</taxon>
        <taxon>rosids</taxon>
        <taxon>malvids</taxon>
        <taxon>Malvales</taxon>
        <taxon>Dipterocarpaceae</taxon>
        <taxon>Rubroshorea</taxon>
    </lineage>
</organism>
<feature type="transmembrane region" description="Helical" evidence="1">
    <location>
        <begin position="29"/>
        <end position="46"/>
    </location>
</feature>